<reference evidence="1 2" key="1">
    <citation type="journal article" date="2023" name="Microbiol. Spectr.">
        <title>Symbiosis of Carpenter Bees with Uncharacterized Lactic Acid Bacteria Showing NAD Auxotrophy.</title>
        <authorList>
            <person name="Kawasaki S."/>
            <person name="Ozawa K."/>
            <person name="Mori T."/>
            <person name="Yamamoto A."/>
            <person name="Ito M."/>
            <person name="Ohkuma M."/>
            <person name="Sakamoto M."/>
            <person name="Matsutani M."/>
        </authorList>
    </citation>
    <scope>NUCLEOTIDE SEQUENCE [LARGE SCALE GENOMIC DNA]</scope>
    <source>
        <strain evidence="1 2">XA3</strain>
    </source>
</reference>
<organism evidence="1 2">
    <name type="scientific">Xylocopilactobacillus apicola</name>
    <dbReference type="NCBI Taxonomy" id="2932184"/>
    <lineage>
        <taxon>Bacteria</taxon>
        <taxon>Bacillati</taxon>
        <taxon>Bacillota</taxon>
        <taxon>Bacilli</taxon>
        <taxon>Lactobacillales</taxon>
        <taxon>Lactobacillaceae</taxon>
        <taxon>Xylocopilactobacillus</taxon>
    </lineage>
</organism>
<dbReference type="KEGG" id="xap:XA3_17760"/>
<dbReference type="Proteomes" id="UP001321861">
    <property type="component" value="Chromosome"/>
</dbReference>
<dbReference type="AlphaFoldDB" id="A0AAU9DCP9"/>
<dbReference type="EMBL" id="AP026802">
    <property type="protein sequence ID" value="BDR59335.1"/>
    <property type="molecule type" value="Genomic_DNA"/>
</dbReference>
<proteinExistence type="predicted"/>
<evidence type="ECO:0000313" key="1">
    <source>
        <dbReference type="EMBL" id="BDR59335.1"/>
    </source>
</evidence>
<name>A0AAU9DCP9_9LACO</name>
<dbReference type="RefSeq" id="WP_317635136.1">
    <property type="nucleotide sequence ID" value="NZ_AP026802.1"/>
</dbReference>
<gene>
    <name evidence="1" type="ORF">XA3_17760</name>
</gene>
<keyword evidence="2" id="KW-1185">Reference proteome</keyword>
<accession>A0AAU9DCP9</accession>
<protein>
    <recommendedName>
        <fullName evidence="3">LXG domain-containing protein</fullName>
    </recommendedName>
</protein>
<sequence length="405" mass="45121">MLLAEAVEKAVQKFPDRYQAEVDHGDLDEAELEGQIARARQLMKEAQNIVTKLSFPENSLRVMSPNFTSIALFREQEIADNKLLVAGYERTIKELEIKLGKLRAFNAKSSSIFKDIDVLKQAVDQGLEQTKTSWDGIRGVFLIPDNLDWANTIQTHWQQYEREHADKFSVKVIKHEDGVDDYLVYRNGELDQEATIAYNEIKLEEDLEYIKEKINTTKEALERIAFLTGTSLKMASGEVATITGIVGILGVFGIVEVATGGTATVFVPELAGAVSIATNGAVAVAGAAVTIDGWNSLKEGYQGNIMTIRDRPSSKTFGQPIEGRIGNHKYKIRVDAEPDSNNKIQIQAGGGKSSRLNDEIKFEKITDKSSIYDLIPESTKRLLGKNKINQLVNNIWKAFIWLKTK</sequence>
<evidence type="ECO:0008006" key="3">
    <source>
        <dbReference type="Google" id="ProtNLM"/>
    </source>
</evidence>
<evidence type="ECO:0000313" key="2">
    <source>
        <dbReference type="Proteomes" id="UP001321861"/>
    </source>
</evidence>